<keyword evidence="5 7" id="KW-0949">S-adenosyl-L-methionine</keyword>
<evidence type="ECO:0000256" key="1">
    <source>
        <dbReference type="ARBA" id="ARBA00022490"/>
    </source>
</evidence>
<protein>
    <recommendedName>
        <fullName evidence="7">Ribosomal RNA small subunit methyltransferase A</fullName>
        <ecNumber evidence="7">2.1.1.182</ecNumber>
    </recommendedName>
    <alternativeName>
        <fullName evidence="7">16S rRNA (adenine(1518)-N(6)/adenine(1519)-N(6))-dimethyltransferase</fullName>
    </alternativeName>
    <alternativeName>
        <fullName evidence="7">16S rRNA dimethyladenosine transferase</fullName>
    </alternativeName>
    <alternativeName>
        <fullName evidence="7">16S rRNA dimethylase</fullName>
    </alternativeName>
    <alternativeName>
        <fullName evidence="7">S-adenosylmethionine-6-N', N'-adenosyl(rRNA) dimethyltransferase</fullName>
    </alternativeName>
</protein>
<dbReference type="GO" id="GO:0052908">
    <property type="term" value="F:16S rRNA (adenine(1518)-N(6)/adenine(1519)-N(6))-dimethyltransferase activity"/>
    <property type="evidence" value="ECO:0007669"/>
    <property type="project" value="UniProtKB-EC"/>
</dbReference>
<organism evidence="10 11">
    <name type="scientific">Clostridium lapidicellarium</name>
    <dbReference type="NCBI Taxonomy" id="3240931"/>
    <lineage>
        <taxon>Bacteria</taxon>
        <taxon>Bacillati</taxon>
        <taxon>Bacillota</taxon>
        <taxon>Clostridia</taxon>
        <taxon>Eubacteriales</taxon>
        <taxon>Clostridiaceae</taxon>
        <taxon>Clostridium</taxon>
    </lineage>
</organism>
<dbReference type="PROSITE" id="PS01131">
    <property type="entry name" value="RRNA_A_DIMETH"/>
    <property type="match status" value="1"/>
</dbReference>
<keyword evidence="11" id="KW-1185">Reference proteome</keyword>
<gene>
    <name evidence="7 10" type="primary">rsmA</name>
    <name evidence="7" type="synonym">ksgA</name>
    <name evidence="10" type="ORF">AB8S09_03440</name>
</gene>
<keyword evidence="6 7" id="KW-0694">RNA-binding</keyword>
<comment type="subcellular location">
    <subcellularLocation>
        <location evidence="7">Cytoplasm</location>
    </subcellularLocation>
</comment>
<dbReference type="CDD" id="cd02440">
    <property type="entry name" value="AdoMet_MTases"/>
    <property type="match status" value="1"/>
</dbReference>
<proteinExistence type="inferred from homology"/>
<dbReference type="Proteomes" id="UP001565220">
    <property type="component" value="Unassembled WGS sequence"/>
</dbReference>
<evidence type="ECO:0000256" key="4">
    <source>
        <dbReference type="ARBA" id="ARBA00022679"/>
    </source>
</evidence>
<keyword evidence="3 7" id="KW-0489">Methyltransferase</keyword>
<dbReference type="SMART" id="SM00650">
    <property type="entry name" value="rADc"/>
    <property type="match status" value="1"/>
</dbReference>
<dbReference type="EMBL" id="JBGFFE010000002">
    <property type="protein sequence ID" value="MEY8762702.1"/>
    <property type="molecule type" value="Genomic_DNA"/>
</dbReference>
<accession>A0ABV4DUN4</accession>
<evidence type="ECO:0000256" key="3">
    <source>
        <dbReference type="ARBA" id="ARBA00022603"/>
    </source>
</evidence>
<dbReference type="InterPro" id="IPR011530">
    <property type="entry name" value="rRNA_adenine_dimethylase"/>
</dbReference>
<keyword evidence="1 7" id="KW-0963">Cytoplasm</keyword>
<sequence>MDNLSTEDIVKKYGFRFSKSLGQNFLTNTSVLQDIISGAEINKKDVVIEIGPGIGTLTRELLKAAKMVIAIEIDNDLIPILKEELKMFDNFQLIHEDVLKVDFFNITNGTDSVKIVANLPYYLTTPVITKLLNKHYNFKTFTVMIQKEVGERIAAKPNCKEYGALSVLVQYYCDVEVIGKVKPSSFIPRPKVDSIVIKLIKLHIPRVRVKDEKLFFKVVRCAFNMRRKTLRNAVKVLNISPKNMEEAFKESGIDPKRRGETLSLQEFGRLSDCIYEIC</sequence>
<evidence type="ECO:0000256" key="6">
    <source>
        <dbReference type="ARBA" id="ARBA00022884"/>
    </source>
</evidence>
<dbReference type="PROSITE" id="PS51689">
    <property type="entry name" value="SAM_RNA_A_N6_MT"/>
    <property type="match status" value="1"/>
</dbReference>
<feature type="binding site" evidence="7 8">
    <location>
        <position position="51"/>
    </location>
    <ligand>
        <name>S-adenosyl-L-methionine</name>
        <dbReference type="ChEBI" id="CHEBI:59789"/>
    </ligand>
</feature>
<dbReference type="PANTHER" id="PTHR11727:SF7">
    <property type="entry name" value="DIMETHYLADENOSINE TRANSFERASE-RELATED"/>
    <property type="match status" value="1"/>
</dbReference>
<dbReference type="SUPFAM" id="SSF53335">
    <property type="entry name" value="S-adenosyl-L-methionine-dependent methyltransferases"/>
    <property type="match status" value="1"/>
</dbReference>
<dbReference type="InterPro" id="IPR001737">
    <property type="entry name" value="KsgA/Erm"/>
</dbReference>
<keyword evidence="2 7" id="KW-0698">rRNA processing</keyword>
<dbReference type="Gene3D" id="3.40.50.150">
    <property type="entry name" value="Vaccinia Virus protein VP39"/>
    <property type="match status" value="1"/>
</dbReference>
<dbReference type="Pfam" id="PF00398">
    <property type="entry name" value="RrnaAD"/>
    <property type="match status" value="1"/>
</dbReference>
<comment type="catalytic activity">
    <reaction evidence="7">
        <text>adenosine(1518)/adenosine(1519) in 16S rRNA + 4 S-adenosyl-L-methionine = N(6)-dimethyladenosine(1518)/N(6)-dimethyladenosine(1519) in 16S rRNA + 4 S-adenosyl-L-homocysteine + 4 H(+)</text>
        <dbReference type="Rhea" id="RHEA:19609"/>
        <dbReference type="Rhea" id="RHEA-COMP:10232"/>
        <dbReference type="Rhea" id="RHEA-COMP:10233"/>
        <dbReference type="ChEBI" id="CHEBI:15378"/>
        <dbReference type="ChEBI" id="CHEBI:57856"/>
        <dbReference type="ChEBI" id="CHEBI:59789"/>
        <dbReference type="ChEBI" id="CHEBI:74411"/>
        <dbReference type="ChEBI" id="CHEBI:74493"/>
        <dbReference type="EC" id="2.1.1.182"/>
    </reaction>
</comment>
<feature type="binding site" evidence="7 8">
    <location>
        <position position="24"/>
    </location>
    <ligand>
        <name>S-adenosyl-L-methionine</name>
        <dbReference type="ChEBI" id="CHEBI:59789"/>
    </ligand>
</feature>
<dbReference type="InterPro" id="IPR020598">
    <property type="entry name" value="rRNA_Ade_methylase_Trfase_N"/>
</dbReference>
<evidence type="ECO:0000259" key="9">
    <source>
        <dbReference type="SMART" id="SM00650"/>
    </source>
</evidence>
<dbReference type="HAMAP" id="MF_00607">
    <property type="entry name" value="16SrRNA_methyltr_A"/>
    <property type="match status" value="1"/>
</dbReference>
<evidence type="ECO:0000256" key="8">
    <source>
        <dbReference type="PROSITE-ProRule" id="PRU01026"/>
    </source>
</evidence>
<feature type="binding site" evidence="7 8">
    <location>
        <position position="26"/>
    </location>
    <ligand>
        <name>S-adenosyl-L-methionine</name>
        <dbReference type="ChEBI" id="CHEBI:59789"/>
    </ligand>
</feature>
<dbReference type="InterPro" id="IPR023165">
    <property type="entry name" value="rRNA_Ade_diMease-like_C"/>
</dbReference>
<comment type="function">
    <text evidence="7">Specifically dimethylates two adjacent adenosines (A1518 and A1519) in the loop of a conserved hairpin near the 3'-end of 16S rRNA in the 30S particle. May play a critical role in biogenesis of 30S subunits.</text>
</comment>
<reference evidence="10 11" key="1">
    <citation type="submission" date="2024-08" db="EMBL/GenBank/DDBJ databases">
        <title>Clostridium lapicellarii sp. nov., and Clostridium renhuaiense sp. nov., two species isolated from the mud in a fermentation cellar used for producing sauce-flavour Chinese liquors.</title>
        <authorList>
            <person name="Yang F."/>
            <person name="Wang H."/>
            <person name="Chen L.Q."/>
            <person name="Zhou N."/>
            <person name="Lu J.J."/>
            <person name="Pu X.X."/>
            <person name="Wan B."/>
            <person name="Wang L."/>
            <person name="Liu S.J."/>
        </authorList>
    </citation>
    <scope>NUCLEOTIDE SEQUENCE [LARGE SCALE GENOMIC DNA]</scope>
    <source>
        <strain evidence="10 11">MT-113</strain>
    </source>
</reference>
<dbReference type="PANTHER" id="PTHR11727">
    <property type="entry name" value="DIMETHYLADENOSINE TRANSFERASE"/>
    <property type="match status" value="1"/>
</dbReference>
<name>A0ABV4DUN4_9CLOT</name>
<evidence type="ECO:0000256" key="2">
    <source>
        <dbReference type="ARBA" id="ARBA00022552"/>
    </source>
</evidence>
<feature type="binding site" evidence="7 8">
    <location>
        <position position="118"/>
    </location>
    <ligand>
        <name>S-adenosyl-L-methionine</name>
        <dbReference type="ChEBI" id="CHEBI:59789"/>
    </ligand>
</feature>
<evidence type="ECO:0000256" key="5">
    <source>
        <dbReference type="ARBA" id="ARBA00022691"/>
    </source>
</evidence>
<evidence type="ECO:0000313" key="11">
    <source>
        <dbReference type="Proteomes" id="UP001565220"/>
    </source>
</evidence>
<dbReference type="InterPro" id="IPR020596">
    <property type="entry name" value="rRNA_Ade_Mease_Trfase_CS"/>
</dbReference>
<feature type="binding site" evidence="7 8">
    <location>
        <position position="72"/>
    </location>
    <ligand>
        <name>S-adenosyl-L-methionine</name>
        <dbReference type="ChEBI" id="CHEBI:59789"/>
    </ligand>
</feature>
<dbReference type="EC" id="2.1.1.182" evidence="7"/>
<keyword evidence="4 7" id="KW-0808">Transferase</keyword>
<dbReference type="RefSeq" id="WP_294182241.1">
    <property type="nucleotide sequence ID" value="NZ_JBGFFE010000002.1"/>
</dbReference>
<dbReference type="InterPro" id="IPR029063">
    <property type="entry name" value="SAM-dependent_MTases_sf"/>
</dbReference>
<feature type="domain" description="Ribosomal RNA adenine methylase transferase N-terminal" evidence="9">
    <location>
        <begin position="31"/>
        <end position="203"/>
    </location>
</feature>
<comment type="similarity">
    <text evidence="7">Belongs to the class I-like SAM-binding methyltransferase superfamily. rRNA adenine N(6)-methyltransferase family. RsmA subfamily.</text>
</comment>
<comment type="caution">
    <text evidence="10">The sequence shown here is derived from an EMBL/GenBank/DDBJ whole genome shotgun (WGS) entry which is preliminary data.</text>
</comment>
<evidence type="ECO:0000313" key="10">
    <source>
        <dbReference type="EMBL" id="MEY8762702.1"/>
    </source>
</evidence>
<feature type="binding site" evidence="7 8">
    <location>
        <position position="97"/>
    </location>
    <ligand>
        <name>S-adenosyl-L-methionine</name>
        <dbReference type="ChEBI" id="CHEBI:59789"/>
    </ligand>
</feature>
<dbReference type="Gene3D" id="1.10.8.100">
    <property type="entry name" value="Ribosomal RNA adenine dimethylase-like, domain 2"/>
    <property type="match status" value="1"/>
</dbReference>
<evidence type="ECO:0000256" key="7">
    <source>
        <dbReference type="HAMAP-Rule" id="MF_00607"/>
    </source>
</evidence>
<dbReference type="NCBIfam" id="TIGR00755">
    <property type="entry name" value="ksgA"/>
    <property type="match status" value="1"/>
</dbReference>